<comment type="subcellular location">
    <subcellularLocation>
        <location evidence="1">Cytoplasm</location>
    </subcellularLocation>
</comment>
<dbReference type="GO" id="GO:0005739">
    <property type="term" value="C:mitochondrion"/>
    <property type="evidence" value="ECO:0007669"/>
    <property type="project" value="TreeGrafter"/>
</dbReference>
<keyword evidence="3" id="KW-0963">Cytoplasm</keyword>
<dbReference type="EMBL" id="MU854322">
    <property type="protein sequence ID" value="KAK4044048.1"/>
    <property type="molecule type" value="Genomic_DNA"/>
</dbReference>
<gene>
    <name evidence="10" type="ORF">C8A01DRAFT_31920</name>
</gene>
<evidence type="ECO:0000313" key="11">
    <source>
        <dbReference type="Proteomes" id="UP001303115"/>
    </source>
</evidence>
<dbReference type="SUPFAM" id="SSF52954">
    <property type="entry name" value="Class II aaRS ABD-related"/>
    <property type="match status" value="1"/>
</dbReference>
<keyword evidence="5" id="KW-0547">Nucleotide-binding</keyword>
<accession>A0AAN6SVX5</accession>
<keyword evidence="4" id="KW-0436">Ligase</keyword>
<keyword evidence="8" id="KW-0030">Aminoacyl-tRNA synthetase</keyword>
<evidence type="ECO:0000256" key="3">
    <source>
        <dbReference type="ARBA" id="ARBA00022490"/>
    </source>
</evidence>
<dbReference type="InterPro" id="IPR004154">
    <property type="entry name" value="Anticodon-bd"/>
</dbReference>
<dbReference type="NCBIfam" id="NF003211">
    <property type="entry name" value="PRK04173.1"/>
    <property type="match status" value="1"/>
</dbReference>
<dbReference type="PANTHER" id="PTHR10745:SF0">
    <property type="entry name" value="GLYCINE--TRNA LIGASE"/>
    <property type="match status" value="1"/>
</dbReference>
<dbReference type="CDD" id="cd00858">
    <property type="entry name" value="GlyRS_anticodon"/>
    <property type="match status" value="1"/>
</dbReference>
<dbReference type="Gene3D" id="3.30.40.230">
    <property type="match status" value="1"/>
</dbReference>
<keyword evidence="7" id="KW-0648">Protein biosynthesis</keyword>
<dbReference type="PANTHER" id="PTHR10745">
    <property type="entry name" value="GLYCYL-TRNA SYNTHETASE/DNA POLYMERASE SUBUNIT GAMMA-2"/>
    <property type="match status" value="1"/>
</dbReference>
<evidence type="ECO:0000256" key="6">
    <source>
        <dbReference type="ARBA" id="ARBA00022840"/>
    </source>
</evidence>
<dbReference type="Proteomes" id="UP001303115">
    <property type="component" value="Unassembled WGS sequence"/>
</dbReference>
<evidence type="ECO:0000256" key="2">
    <source>
        <dbReference type="ARBA" id="ARBA00008226"/>
    </source>
</evidence>
<keyword evidence="6" id="KW-0067">ATP-binding</keyword>
<dbReference type="GO" id="GO:0070150">
    <property type="term" value="P:mitochondrial glycyl-tRNA aminoacylation"/>
    <property type="evidence" value="ECO:0007669"/>
    <property type="project" value="TreeGrafter"/>
</dbReference>
<dbReference type="InterPro" id="IPR045864">
    <property type="entry name" value="aa-tRNA-synth_II/BPL/LPL"/>
</dbReference>
<dbReference type="GO" id="GO:0005524">
    <property type="term" value="F:ATP binding"/>
    <property type="evidence" value="ECO:0007669"/>
    <property type="project" value="UniProtKB-KW"/>
</dbReference>
<dbReference type="Gene3D" id="3.30.720.200">
    <property type="match status" value="1"/>
</dbReference>
<dbReference type="NCBIfam" id="TIGR00389">
    <property type="entry name" value="glyS_dimeric"/>
    <property type="match status" value="1"/>
</dbReference>
<dbReference type="InterPro" id="IPR027031">
    <property type="entry name" value="Gly-tRNA_synthase/POLG2"/>
</dbReference>
<dbReference type="InterPro" id="IPR036621">
    <property type="entry name" value="Anticodon-bd_dom_sf"/>
</dbReference>
<dbReference type="CDD" id="cd00774">
    <property type="entry name" value="GlyRS-like_core"/>
    <property type="match status" value="1"/>
</dbReference>
<feature type="domain" description="Anticodon-binding" evidence="9">
    <location>
        <begin position="522"/>
        <end position="613"/>
    </location>
</feature>
<comment type="similarity">
    <text evidence="2">Belongs to the class-II aminoacyl-tRNA synthetase family.</text>
</comment>
<dbReference type="InterPro" id="IPR033731">
    <property type="entry name" value="GlyRS-like_core"/>
</dbReference>
<dbReference type="Pfam" id="PF03129">
    <property type="entry name" value="HGTP_anticodon"/>
    <property type="match status" value="1"/>
</dbReference>
<evidence type="ECO:0000256" key="1">
    <source>
        <dbReference type="ARBA" id="ARBA00004496"/>
    </source>
</evidence>
<dbReference type="FunFam" id="3.40.50.800:FF:000004">
    <property type="entry name" value="Glycine--tRNA ligase 2"/>
    <property type="match status" value="1"/>
</dbReference>
<evidence type="ECO:0000313" key="10">
    <source>
        <dbReference type="EMBL" id="KAK4044048.1"/>
    </source>
</evidence>
<protein>
    <recommendedName>
        <fullName evidence="9">Anticodon-binding domain-containing protein</fullName>
    </recommendedName>
</protein>
<dbReference type="Gene3D" id="3.30.930.10">
    <property type="entry name" value="Bira Bifunctional Protein, Domain 2"/>
    <property type="match status" value="1"/>
</dbReference>
<evidence type="ECO:0000256" key="7">
    <source>
        <dbReference type="ARBA" id="ARBA00022917"/>
    </source>
</evidence>
<keyword evidence="11" id="KW-1185">Reference proteome</keyword>
<dbReference type="InterPro" id="IPR002315">
    <property type="entry name" value="tRNA-synt_gly"/>
</dbReference>
<dbReference type="AlphaFoldDB" id="A0AAN6SVX5"/>
<reference evidence="11" key="1">
    <citation type="journal article" date="2023" name="Mol. Phylogenet. Evol.">
        <title>Genome-scale phylogeny and comparative genomics of the fungal order Sordariales.</title>
        <authorList>
            <person name="Hensen N."/>
            <person name="Bonometti L."/>
            <person name="Westerberg I."/>
            <person name="Brannstrom I.O."/>
            <person name="Guillou S."/>
            <person name="Cros-Aarteil S."/>
            <person name="Calhoun S."/>
            <person name="Haridas S."/>
            <person name="Kuo A."/>
            <person name="Mondo S."/>
            <person name="Pangilinan J."/>
            <person name="Riley R."/>
            <person name="LaButti K."/>
            <person name="Andreopoulos B."/>
            <person name="Lipzen A."/>
            <person name="Chen C."/>
            <person name="Yan M."/>
            <person name="Daum C."/>
            <person name="Ng V."/>
            <person name="Clum A."/>
            <person name="Steindorff A."/>
            <person name="Ohm R.A."/>
            <person name="Martin F."/>
            <person name="Silar P."/>
            <person name="Natvig D.O."/>
            <person name="Lalanne C."/>
            <person name="Gautier V."/>
            <person name="Ament-Velasquez S.L."/>
            <person name="Kruys A."/>
            <person name="Hutchinson M.I."/>
            <person name="Powell A.J."/>
            <person name="Barry K."/>
            <person name="Miller A.N."/>
            <person name="Grigoriev I.V."/>
            <person name="Debuchy R."/>
            <person name="Gladieux P."/>
            <person name="Hiltunen Thoren M."/>
            <person name="Johannesson H."/>
        </authorList>
    </citation>
    <scope>NUCLEOTIDE SEQUENCE [LARGE SCALE GENOMIC DNA]</scope>
    <source>
        <strain evidence="11">CBS 284.82</strain>
    </source>
</reference>
<evidence type="ECO:0000259" key="9">
    <source>
        <dbReference type="Pfam" id="PF03129"/>
    </source>
</evidence>
<comment type="caution">
    <text evidence="10">The sequence shown here is derived from an EMBL/GenBank/DDBJ whole genome shotgun (WGS) entry which is preliminary data.</text>
</comment>
<evidence type="ECO:0000256" key="5">
    <source>
        <dbReference type="ARBA" id="ARBA00022741"/>
    </source>
</evidence>
<evidence type="ECO:0000256" key="4">
    <source>
        <dbReference type="ARBA" id="ARBA00022598"/>
    </source>
</evidence>
<dbReference type="Gene3D" id="3.40.50.800">
    <property type="entry name" value="Anticodon-binding domain"/>
    <property type="match status" value="1"/>
</dbReference>
<dbReference type="SUPFAM" id="SSF55681">
    <property type="entry name" value="Class II aaRS and biotin synthetases"/>
    <property type="match status" value="1"/>
</dbReference>
<dbReference type="FunFam" id="3.30.720.200:FF:000001">
    <property type="entry name" value="Glycine--tRNA ligase 2"/>
    <property type="match status" value="1"/>
</dbReference>
<proteinExistence type="inferred from homology"/>
<dbReference type="GO" id="GO:0004820">
    <property type="term" value="F:glycine-tRNA ligase activity"/>
    <property type="evidence" value="ECO:0007669"/>
    <property type="project" value="InterPro"/>
</dbReference>
<dbReference type="PRINTS" id="PR01043">
    <property type="entry name" value="TRNASYNTHGLY"/>
</dbReference>
<sequence length="640" mass="70893">MAPTLSTLNGDQVDRSVFEAVLKRRLFFTEAFEIYRLSPDYKGDNRGLFDYGPPGCALLANIVDVWRTHFVLEENMLEVDCTVITPAQVLKTSGHVDKFADWMCKDPVKGDYLRADHLVENVLKARLERGTKGLLKDSPRLDEATIAEYNGILARIDNYDGDGLAELIKQHDIRNPETNNEVLPPIPFNLIRACLSPPGTAQGQFLNFKKLLDCNQGVMPFASASIGKCYRNEISPRSGLLRVREFLLAEIEHYVDPENKQHERFSEVSGLSLPLLDREMQLSGKTTPRTMTIKQAVESSVIDNETLGYFLGRVLLLLLKLGIDPTKLRFRQHMANEMAHYARDCWDAELLTSYGWIECVGCADRSAYDLTVHSKHTGTPFVVREALPEPVKVDEWQATLNKKLAGPRFKQDAKTIQTALSALDQPTLATLSAQLTATGTATLTVPLLSDGTTTTVPLPRDLLTITKSTRLLTTRTYTPSVIEPSFGIGRILYSLLEHVYWSRPDDPARAVLSLPAALAPTKVLVVPLSANAQLTPLAHRLAARLRRAGIASNVDASSAGIGKRYARNDEVGTPFGVTVDFETLRDGSVTLRERDSMVQVRGGEEEVVGAVRALVEGVETWEGVMARLKVVVGKKEDEEE</sequence>
<evidence type="ECO:0000256" key="8">
    <source>
        <dbReference type="ARBA" id="ARBA00023146"/>
    </source>
</evidence>
<name>A0AAN6SVX5_9PEZI</name>
<organism evidence="10 11">
    <name type="scientific">Parachaetomium inaequale</name>
    <dbReference type="NCBI Taxonomy" id="2588326"/>
    <lineage>
        <taxon>Eukaryota</taxon>
        <taxon>Fungi</taxon>
        <taxon>Dikarya</taxon>
        <taxon>Ascomycota</taxon>
        <taxon>Pezizomycotina</taxon>
        <taxon>Sordariomycetes</taxon>
        <taxon>Sordariomycetidae</taxon>
        <taxon>Sordariales</taxon>
        <taxon>Chaetomiaceae</taxon>
        <taxon>Parachaetomium</taxon>
    </lineage>
</organism>